<evidence type="ECO:0000313" key="3">
    <source>
        <dbReference type="Proteomes" id="UP001152797"/>
    </source>
</evidence>
<dbReference type="Proteomes" id="UP001152797">
    <property type="component" value="Unassembled WGS sequence"/>
</dbReference>
<dbReference type="EMBL" id="CAMXCT030006567">
    <property type="protein sequence ID" value="CAL4803437.1"/>
    <property type="molecule type" value="Genomic_DNA"/>
</dbReference>
<dbReference type="EMBL" id="CAMXCT010006567">
    <property type="protein sequence ID" value="CAI4016125.1"/>
    <property type="molecule type" value="Genomic_DNA"/>
</dbReference>
<protein>
    <submittedName>
        <fullName evidence="1">Uncharacterized protein</fullName>
    </submittedName>
</protein>
<sequence length="112" mass="11701">MAGTMGKKASWIQGIGAPLLNEARGSSGCSGCISVGTETGPPSPFAANARAEVGAADRTRRHGGVGLCQPIAYGANSKTRESRVEITRIDDAEIEEEGPHRKLVGRLADQRL</sequence>
<accession>A0A9P1DUX9</accession>
<dbReference type="EMBL" id="CAMXCT020006567">
    <property type="protein sequence ID" value="CAL1169500.1"/>
    <property type="molecule type" value="Genomic_DNA"/>
</dbReference>
<reference evidence="2 3" key="2">
    <citation type="submission" date="2024-05" db="EMBL/GenBank/DDBJ databases">
        <authorList>
            <person name="Chen Y."/>
            <person name="Shah S."/>
            <person name="Dougan E. K."/>
            <person name="Thang M."/>
            <person name="Chan C."/>
        </authorList>
    </citation>
    <scope>NUCLEOTIDE SEQUENCE [LARGE SCALE GENOMIC DNA]</scope>
</reference>
<evidence type="ECO:0000313" key="1">
    <source>
        <dbReference type="EMBL" id="CAI4016125.1"/>
    </source>
</evidence>
<dbReference type="AlphaFoldDB" id="A0A9P1DUX9"/>
<comment type="caution">
    <text evidence="1">The sequence shown here is derived from an EMBL/GenBank/DDBJ whole genome shotgun (WGS) entry which is preliminary data.</text>
</comment>
<evidence type="ECO:0000313" key="2">
    <source>
        <dbReference type="EMBL" id="CAL4803437.1"/>
    </source>
</evidence>
<reference evidence="1" key="1">
    <citation type="submission" date="2022-10" db="EMBL/GenBank/DDBJ databases">
        <authorList>
            <person name="Chen Y."/>
            <person name="Dougan E. K."/>
            <person name="Chan C."/>
            <person name="Rhodes N."/>
            <person name="Thang M."/>
        </authorList>
    </citation>
    <scope>NUCLEOTIDE SEQUENCE</scope>
</reference>
<keyword evidence="3" id="KW-1185">Reference proteome</keyword>
<proteinExistence type="predicted"/>
<organism evidence="1">
    <name type="scientific">Cladocopium goreaui</name>
    <dbReference type="NCBI Taxonomy" id="2562237"/>
    <lineage>
        <taxon>Eukaryota</taxon>
        <taxon>Sar</taxon>
        <taxon>Alveolata</taxon>
        <taxon>Dinophyceae</taxon>
        <taxon>Suessiales</taxon>
        <taxon>Symbiodiniaceae</taxon>
        <taxon>Cladocopium</taxon>
    </lineage>
</organism>
<gene>
    <name evidence="1" type="ORF">C1SCF055_LOCUS40890</name>
</gene>
<name>A0A9P1DUX9_9DINO</name>